<dbReference type="AlphaFoldDB" id="A0A9D1G9Q1"/>
<feature type="coiled-coil region" evidence="1">
    <location>
        <begin position="1"/>
        <end position="56"/>
    </location>
</feature>
<evidence type="ECO:0000313" key="3">
    <source>
        <dbReference type="Proteomes" id="UP000886833"/>
    </source>
</evidence>
<reference evidence="2" key="1">
    <citation type="submission" date="2020-10" db="EMBL/GenBank/DDBJ databases">
        <authorList>
            <person name="Gilroy R."/>
        </authorList>
    </citation>
    <scope>NUCLEOTIDE SEQUENCE</scope>
    <source>
        <strain evidence="2">CHK195-26880</strain>
    </source>
</reference>
<comment type="caution">
    <text evidence="2">The sequence shown here is derived from an EMBL/GenBank/DDBJ whole genome shotgun (WGS) entry which is preliminary data.</text>
</comment>
<evidence type="ECO:0000313" key="2">
    <source>
        <dbReference type="EMBL" id="HIT36876.1"/>
    </source>
</evidence>
<proteinExistence type="predicted"/>
<gene>
    <name evidence="2" type="ORF">IAB59_00125</name>
</gene>
<evidence type="ECO:0000256" key="1">
    <source>
        <dbReference type="SAM" id="Coils"/>
    </source>
</evidence>
<reference evidence="2" key="2">
    <citation type="journal article" date="2021" name="PeerJ">
        <title>Extensive microbial diversity within the chicken gut microbiome revealed by metagenomics and culture.</title>
        <authorList>
            <person name="Gilroy R."/>
            <person name="Ravi A."/>
            <person name="Getino M."/>
            <person name="Pursley I."/>
            <person name="Horton D.L."/>
            <person name="Alikhan N.F."/>
            <person name="Baker D."/>
            <person name="Gharbi K."/>
            <person name="Hall N."/>
            <person name="Watson M."/>
            <person name="Adriaenssens E.M."/>
            <person name="Foster-Nyarko E."/>
            <person name="Jarju S."/>
            <person name="Secka A."/>
            <person name="Antonio M."/>
            <person name="Oren A."/>
            <person name="Chaudhuri R.R."/>
            <person name="La Ragione R."/>
            <person name="Hildebrand F."/>
            <person name="Pallen M.J."/>
        </authorList>
    </citation>
    <scope>NUCLEOTIDE SEQUENCE</scope>
    <source>
        <strain evidence="2">CHK195-26880</strain>
    </source>
</reference>
<organism evidence="2 3">
    <name type="scientific">Candidatus Onthousia faecipullorum</name>
    <dbReference type="NCBI Taxonomy" id="2840887"/>
    <lineage>
        <taxon>Bacteria</taxon>
        <taxon>Bacillati</taxon>
        <taxon>Bacillota</taxon>
        <taxon>Bacilli</taxon>
        <taxon>Candidatus Onthousia</taxon>
    </lineage>
</organism>
<dbReference type="Proteomes" id="UP000886833">
    <property type="component" value="Unassembled WGS sequence"/>
</dbReference>
<accession>A0A9D1G9Q1</accession>
<dbReference type="EMBL" id="DVKQ01000002">
    <property type="protein sequence ID" value="HIT36876.1"/>
    <property type="molecule type" value="Genomic_DNA"/>
</dbReference>
<protein>
    <submittedName>
        <fullName evidence="2">Uncharacterized protein</fullName>
    </submittedName>
</protein>
<keyword evidence="1" id="KW-0175">Coiled coil</keyword>
<sequence length="66" mass="8020">MLKKKIKKNTLELKYESLKDERVDLLAKVVKLQDDKIALLEKLDSQKDELLEYRRKKIEKMKKEMK</sequence>
<name>A0A9D1G9Q1_9FIRM</name>